<accession>A0A6G0YC64</accession>
<evidence type="ECO:0000259" key="1">
    <source>
        <dbReference type="Pfam" id="PF03256"/>
    </source>
</evidence>
<organism evidence="2 3">
    <name type="scientific">Aphis craccivora</name>
    <name type="common">Cowpea aphid</name>
    <dbReference type="NCBI Taxonomy" id="307492"/>
    <lineage>
        <taxon>Eukaryota</taxon>
        <taxon>Metazoa</taxon>
        <taxon>Ecdysozoa</taxon>
        <taxon>Arthropoda</taxon>
        <taxon>Hexapoda</taxon>
        <taxon>Insecta</taxon>
        <taxon>Pterygota</taxon>
        <taxon>Neoptera</taxon>
        <taxon>Paraneoptera</taxon>
        <taxon>Hemiptera</taxon>
        <taxon>Sternorrhyncha</taxon>
        <taxon>Aphidomorpha</taxon>
        <taxon>Aphidoidea</taxon>
        <taxon>Aphididae</taxon>
        <taxon>Aphidini</taxon>
        <taxon>Aphis</taxon>
        <taxon>Aphis</taxon>
    </lineage>
</organism>
<evidence type="ECO:0000313" key="3">
    <source>
        <dbReference type="Proteomes" id="UP000478052"/>
    </source>
</evidence>
<sequence>MTAGHGVGQLTDDNKNTYWNHNDMEEFKSIKLVRPCDWIKIKILKPLKINIIQIAVLKTNDDCIIRLTKYIHLLHNSIELRKFYHCGHET</sequence>
<dbReference type="EMBL" id="VUJU01004847">
    <property type="protein sequence ID" value="KAF0753064.1"/>
    <property type="molecule type" value="Genomic_DNA"/>
</dbReference>
<protein>
    <submittedName>
        <fullName evidence="2">Anaphase-promoting complex subunit 10-like</fullName>
    </submittedName>
</protein>
<comment type="caution">
    <text evidence="2">The sequence shown here is derived from an EMBL/GenBank/DDBJ whole genome shotgun (WGS) entry which is preliminary data.</text>
</comment>
<keyword evidence="3" id="KW-1185">Reference proteome</keyword>
<name>A0A6G0YC64_APHCR</name>
<dbReference type="InterPro" id="IPR004939">
    <property type="entry name" value="APC_su10/DOC_dom"/>
</dbReference>
<feature type="domain" description="DOC" evidence="1">
    <location>
        <begin position="20"/>
        <end position="61"/>
    </location>
</feature>
<dbReference type="AlphaFoldDB" id="A0A6G0YC64"/>
<dbReference type="Pfam" id="PF03256">
    <property type="entry name" value="ANAPC10"/>
    <property type="match status" value="1"/>
</dbReference>
<reference evidence="2 3" key="1">
    <citation type="submission" date="2019-08" db="EMBL/GenBank/DDBJ databases">
        <title>Whole genome of Aphis craccivora.</title>
        <authorList>
            <person name="Voronova N.V."/>
            <person name="Shulinski R.S."/>
            <person name="Bandarenka Y.V."/>
            <person name="Zhorov D.G."/>
            <person name="Warner D."/>
        </authorList>
    </citation>
    <scope>NUCLEOTIDE SEQUENCE [LARGE SCALE GENOMIC DNA]</scope>
    <source>
        <strain evidence="2">180601</strain>
        <tissue evidence="2">Whole Body</tissue>
    </source>
</reference>
<dbReference type="Proteomes" id="UP000478052">
    <property type="component" value="Unassembled WGS sequence"/>
</dbReference>
<evidence type="ECO:0000313" key="2">
    <source>
        <dbReference type="EMBL" id="KAF0753064.1"/>
    </source>
</evidence>
<gene>
    <name evidence="2" type="ORF">FWK35_00021303</name>
</gene>
<proteinExistence type="predicted"/>